<organism evidence="2 3">
    <name type="scientific">Dactylosporangium cerinum</name>
    <dbReference type="NCBI Taxonomy" id="1434730"/>
    <lineage>
        <taxon>Bacteria</taxon>
        <taxon>Bacillati</taxon>
        <taxon>Actinomycetota</taxon>
        <taxon>Actinomycetes</taxon>
        <taxon>Micromonosporales</taxon>
        <taxon>Micromonosporaceae</taxon>
        <taxon>Dactylosporangium</taxon>
    </lineage>
</organism>
<reference evidence="3" key="1">
    <citation type="journal article" date="2019" name="Int. J. Syst. Evol. Microbiol.">
        <title>The Global Catalogue of Microorganisms (GCM) 10K type strain sequencing project: providing services to taxonomists for standard genome sequencing and annotation.</title>
        <authorList>
            <consortium name="The Broad Institute Genomics Platform"/>
            <consortium name="The Broad Institute Genome Sequencing Center for Infectious Disease"/>
            <person name="Wu L."/>
            <person name="Ma J."/>
        </authorList>
    </citation>
    <scope>NUCLEOTIDE SEQUENCE [LARGE SCALE GENOMIC DNA]</scope>
    <source>
        <strain evidence="3">CGMCC 4.7152</strain>
    </source>
</reference>
<dbReference type="Proteomes" id="UP001595912">
    <property type="component" value="Unassembled WGS sequence"/>
</dbReference>
<dbReference type="SUPFAM" id="SSF53300">
    <property type="entry name" value="vWA-like"/>
    <property type="match status" value="1"/>
</dbReference>
<evidence type="ECO:0000313" key="3">
    <source>
        <dbReference type="Proteomes" id="UP001595912"/>
    </source>
</evidence>
<protein>
    <recommendedName>
        <fullName evidence="4">VWFA domain-containing protein</fullName>
    </recommendedName>
</protein>
<keyword evidence="3" id="KW-1185">Reference proteome</keyword>
<evidence type="ECO:0000313" key="2">
    <source>
        <dbReference type="EMBL" id="MFC5004654.1"/>
    </source>
</evidence>
<dbReference type="InterPro" id="IPR036465">
    <property type="entry name" value="vWFA_dom_sf"/>
</dbReference>
<feature type="region of interest" description="Disordered" evidence="1">
    <location>
        <begin position="411"/>
        <end position="435"/>
    </location>
</feature>
<name>A0ABV9W8J3_9ACTN</name>
<dbReference type="RefSeq" id="WP_380124751.1">
    <property type="nucleotide sequence ID" value="NZ_JBHSIU010000066.1"/>
</dbReference>
<dbReference type="EMBL" id="JBHSIU010000066">
    <property type="protein sequence ID" value="MFC5004654.1"/>
    <property type="molecule type" value="Genomic_DNA"/>
</dbReference>
<comment type="caution">
    <text evidence="2">The sequence shown here is derived from an EMBL/GenBank/DDBJ whole genome shotgun (WGS) entry which is preliminary data.</text>
</comment>
<accession>A0ABV9W8J3</accession>
<gene>
    <name evidence="2" type="ORF">ACFPIJ_43370</name>
</gene>
<feature type="region of interest" description="Disordered" evidence="1">
    <location>
        <begin position="75"/>
        <end position="100"/>
    </location>
</feature>
<feature type="region of interest" description="Disordered" evidence="1">
    <location>
        <begin position="573"/>
        <end position="594"/>
    </location>
</feature>
<proteinExistence type="predicted"/>
<evidence type="ECO:0008006" key="4">
    <source>
        <dbReference type="Google" id="ProtNLM"/>
    </source>
</evidence>
<evidence type="ECO:0000256" key="1">
    <source>
        <dbReference type="SAM" id="MobiDB-lite"/>
    </source>
</evidence>
<sequence length="594" mass="63884">MFINQQSNSVTSPCAVCRWPVPPTQPCQTCGWVADGSDGRALACAQYAWDLMAARRACDGDPTGLQRMQPWLRGEPAEADTEADAAGAASPRLTPPWSGEPPTSLTVLELSADHLEVAQLVQDGTGPPRLATLQRMSWAQLLPSQADDPSRLRFHLAGGVGSDDVDPVKLRIEARDNLPSRLAGKPQYILATPTAWALLRRLAEMAAGRYAAEVWLGGGRRELLRLVGGQRPITRPYHLALSRFGAAGQTEMTTVELFATGAVPGDATVVTLGVPGPAPADLPRSVALPVVTGLDDITGDLLAPHEWTAVRVDSASLKPGDLVTVTARLDDDGQVRFDGVGEVVEDPRSWVELLGMLPPAPSPTDLVLAVEHSGKDSAPARLAYAQRVLAEIDERVPGLVRVLLVGYGQHSRNRHESRTDTPVQVAEDPAPSEAGRRLAGWPVQDNLDDHAAALEDALDAIRRIQWRPDARRVAVFLGTKPPYPVRQTPFDPAVPCPLGLNWEQLVQQLRQEGVQMVVVRGKPRWGGHSRVRAALHERTMAWQSLATHGDHDMDRTSPRDLVDLAALVGDAPSTSPFALLPPDDVTHSSGGGTT</sequence>